<dbReference type="SUPFAM" id="SSF56645">
    <property type="entry name" value="Acyl-CoA dehydrogenase NM domain-like"/>
    <property type="match status" value="1"/>
</dbReference>
<comment type="caution">
    <text evidence="3">The sequence shown here is derived from an EMBL/GenBank/DDBJ whole genome shotgun (WGS) entry which is preliminary data.</text>
</comment>
<evidence type="ECO:0000313" key="4">
    <source>
        <dbReference type="Proteomes" id="UP000287033"/>
    </source>
</evidence>
<evidence type="ECO:0000256" key="1">
    <source>
        <dbReference type="ARBA" id="ARBA00023002"/>
    </source>
</evidence>
<proteinExistence type="predicted"/>
<evidence type="ECO:0000259" key="2">
    <source>
        <dbReference type="Pfam" id="PF02771"/>
    </source>
</evidence>
<dbReference type="GO" id="GO:0016627">
    <property type="term" value="F:oxidoreductase activity, acting on the CH-CH group of donors"/>
    <property type="evidence" value="ECO:0007669"/>
    <property type="project" value="InterPro"/>
</dbReference>
<reference evidence="3 4" key="1">
    <citation type="journal article" date="2018" name="Nat. Ecol. Evol.">
        <title>Shark genomes provide insights into elasmobranch evolution and the origin of vertebrates.</title>
        <authorList>
            <person name="Hara Y"/>
            <person name="Yamaguchi K"/>
            <person name="Onimaru K"/>
            <person name="Kadota M"/>
            <person name="Koyanagi M"/>
            <person name="Keeley SD"/>
            <person name="Tatsumi K"/>
            <person name="Tanaka K"/>
            <person name="Motone F"/>
            <person name="Kageyama Y"/>
            <person name="Nozu R"/>
            <person name="Adachi N"/>
            <person name="Nishimura O"/>
            <person name="Nakagawa R"/>
            <person name="Tanegashima C"/>
            <person name="Kiyatake I"/>
            <person name="Matsumoto R"/>
            <person name="Murakumo K"/>
            <person name="Nishida K"/>
            <person name="Terakita A"/>
            <person name="Kuratani S"/>
            <person name="Sato K"/>
            <person name="Hyodo S Kuraku.S."/>
        </authorList>
    </citation>
    <scope>NUCLEOTIDE SEQUENCE [LARGE SCALE GENOMIC DNA]</scope>
</reference>
<dbReference type="PANTHER" id="PTHR43292">
    <property type="entry name" value="ACYL-COA DEHYDROGENASE"/>
    <property type="match status" value="1"/>
</dbReference>
<dbReference type="InterPro" id="IPR009100">
    <property type="entry name" value="AcylCoA_DH/oxidase_NM_dom_sf"/>
</dbReference>
<dbReference type="AlphaFoldDB" id="A0A401TUD7"/>
<dbReference type="PANTHER" id="PTHR43292:SF3">
    <property type="entry name" value="ACYL-COA DEHYDROGENASE FADE29"/>
    <property type="match status" value="1"/>
</dbReference>
<organism evidence="3 4">
    <name type="scientific">Chiloscyllium punctatum</name>
    <name type="common">Brownbanded bambooshark</name>
    <name type="synonym">Hemiscyllium punctatum</name>
    <dbReference type="NCBI Taxonomy" id="137246"/>
    <lineage>
        <taxon>Eukaryota</taxon>
        <taxon>Metazoa</taxon>
        <taxon>Chordata</taxon>
        <taxon>Craniata</taxon>
        <taxon>Vertebrata</taxon>
        <taxon>Chondrichthyes</taxon>
        <taxon>Elasmobranchii</taxon>
        <taxon>Galeomorphii</taxon>
        <taxon>Galeoidea</taxon>
        <taxon>Orectolobiformes</taxon>
        <taxon>Hemiscylliidae</taxon>
        <taxon>Chiloscyllium</taxon>
    </lineage>
</organism>
<keyword evidence="1" id="KW-0560">Oxidoreductase</keyword>
<evidence type="ECO:0000313" key="3">
    <source>
        <dbReference type="EMBL" id="GCC46238.1"/>
    </source>
</evidence>
<dbReference type="InterPro" id="IPR013786">
    <property type="entry name" value="AcylCoA_DH/ox_N"/>
</dbReference>
<dbReference type="Gene3D" id="1.10.540.10">
    <property type="entry name" value="Acyl-CoA dehydrogenase/oxidase, N-terminal domain"/>
    <property type="match status" value="1"/>
</dbReference>
<dbReference type="InterPro" id="IPR052161">
    <property type="entry name" value="Mycobact_Acyl-CoA_DH"/>
</dbReference>
<dbReference type="GO" id="GO:0050660">
    <property type="term" value="F:flavin adenine dinucleotide binding"/>
    <property type="evidence" value="ECO:0007669"/>
    <property type="project" value="InterPro"/>
</dbReference>
<dbReference type="InterPro" id="IPR037069">
    <property type="entry name" value="AcylCoA_DH/ox_N_sf"/>
</dbReference>
<gene>
    <name evidence="3" type="ORF">chiPu_0030608</name>
</gene>
<sequence>MDLRYSARHRALQEEARGFVKKYGHLSPKTGGGRKRPDARALDWQKLLLERGYFARNIPREYGGFGLPVDILELAIIAEEFSNAGVSPGIMNQGISMLVPTLLEVGTKEQCIQWIGPTIRGDIIWC</sequence>
<dbReference type="OrthoDB" id="434771at2759"/>
<accession>A0A401TUD7</accession>
<name>A0A401TUD7_CHIPU</name>
<dbReference type="EMBL" id="BEZZ01187869">
    <property type="protein sequence ID" value="GCC46238.1"/>
    <property type="molecule type" value="Genomic_DNA"/>
</dbReference>
<dbReference type="Pfam" id="PF02771">
    <property type="entry name" value="Acyl-CoA_dh_N"/>
    <property type="match status" value="1"/>
</dbReference>
<dbReference type="Proteomes" id="UP000287033">
    <property type="component" value="Unassembled WGS sequence"/>
</dbReference>
<keyword evidence="4" id="KW-1185">Reference proteome</keyword>
<protein>
    <recommendedName>
        <fullName evidence="2">Acyl-CoA dehydrogenase/oxidase N-terminal domain-containing protein</fullName>
    </recommendedName>
</protein>
<dbReference type="GO" id="GO:0005886">
    <property type="term" value="C:plasma membrane"/>
    <property type="evidence" value="ECO:0007669"/>
    <property type="project" value="TreeGrafter"/>
</dbReference>
<feature type="non-terminal residue" evidence="3">
    <location>
        <position position="126"/>
    </location>
</feature>
<feature type="domain" description="Acyl-CoA dehydrogenase/oxidase N-terminal" evidence="2">
    <location>
        <begin position="7"/>
        <end position="122"/>
    </location>
</feature>